<keyword evidence="4" id="KW-0862">Zinc</keyword>
<evidence type="ECO:0000256" key="4">
    <source>
        <dbReference type="ARBA" id="ARBA00022833"/>
    </source>
</evidence>
<evidence type="ECO:0000256" key="5">
    <source>
        <dbReference type="ARBA" id="ARBA00023125"/>
    </source>
</evidence>
<dbReference type="AlphaFoldDB" id="A0ABD3X5D7"/>
<dbReference type="Pfam" id="PF05485">
    <property type="entry name" value="THAP"/>
    <property type="match status" value="1"/>
</dbReference>
<dbReference type="GO" id="GO:0003677">
    <property type="term" value="F:DNA binding"/>
    <property type="evidence" value="ECO:0007669"/>
    <property type="project" value="UniProtKB-UniRule"/>
</dbReference>
<dbReference type="SUPFAM" id="SSF57716">
    <property type="entry name" value="Glucocorticoid receptor-like (DNA-binding domain)"/>
    <property type="match status" value="1"/>
</dbReference>
<name>A0ABD3X5D7_SINWO</name>
<dbReference type="Gene3D" id="6.20.210.20">
    <property type="entry name" value="THAP domain"/>
    <property type="match status" value="1"/>
</dbReference>
<dbReference type="InterPro" id="IPR027805">
    <property type="entry name" value="Transposase_HTH_dom"/>
</dbReference>
<evidence type="ECO:0000256" key="6">
    <source>
        <dbReference type="PROSITE-ProRule" id="PRU00309"/>
    </source>
</evidence>
<dbReference type="EMBL" id="JBJQND010000004">
    <property type="protein sequence ID" value="KAL3880033.1"/>
    <property type="molecule type" value="Genomic_DNA"/>
</dbReference>
<dbReference type="InterPro" id="IPR027806">
    <property type="entry name" value="HARBI1_dom"/>
</dbReference>
<keyword evidence="5 6" id="KW-0238">DNA-binding</keyword>
<evidence type="ECO:0000313" key="10">
    <source>
        <dbReference type="Proteomes" id="UP001634394"/>
    </source>
</evidence>
<dbReference type="PANTHER" id="PTHR23080">
    <property type="entry name" value="THAP DOMAIN PROTEIN"/>
    <property type="match status" value="1"/>
</dbReference>
<evidence type="ECO:0000256" key="1">
    <source>
        <dbReference type="ARBA" id="ARBA00001968"/>
    </source>
</evidence>
<accession>A0ABD3X5D7</accession>
<reference evidence="9 10" key="1">
    <citation type="submission" date="2024-11" db="EMBL/GenBank/DDBJ databases">
        <title>Chromosome-level genome assembly of the freshwater bivalve Anodonta woodiana.</title>
        <authorList>
            <person name="Chen X."/>
        </authorList>
    </citation>
    <scope>NUCLEOTIDE SEQUENCE [LARGE SCALE GENOMIC DNA]</scope>
    <source>
        <strain evidence="9">MN2024</strain>
        <tissue evidence="9">Gills</tissue>
    </source>
</reference>
<evidence type="ECO:0000256" key="2">
    <source>
        <dbReference type="ARBA" id="ARBA00022723"/>
    </source>
</evidence>
<comment type="cofactor">
    <cofactor evidence="1">
        <name>a divalent metal cation</name>
        <dbReference type="ChEBI" id="CHEBI:60240"/>
    </cofactor>
</comment>
<dbReference type="PROSITE" id="PS50950">
    <property type="entry name" value="ZF_THAP"/>
    <property type="match status" value="1"/>
</dbReference>
<keyword evidence="10" id="KW-1185">Reference proteome</keyword>
<dbReference type="SMART" id="SM00980">
    <property type="entry name" value="THAP"/>
    <property type="match status" value="1"/>
</dbReference>
<proteinExistence type="predicted"/>
<dbReference type="Pfam" id="PF13359">
    <property type="entry name" value="DDE_Tnp_4"/>
    <property type="match status" value="1"/>
</dbReference>
<dbReference type="InterPro" id="IPR006612">
    <property type="entry name" value="THAP_Znf"/>
</dbReference>
<evidence type="ECO:0000259" key="8">
    <source>
        <dbReference type="PROSITE" id="PS50950"/>
    </source>
</evidence>
<keyword evidence="2" id="KW-0479">Metal-binding</keyword>
<comment type="caution">
    <text evidence="9">The sequence shown here is derived from an EMBL/GenBank/DDBJ whole genome shotgun (WGS) entry which is preliminary data.</text>
</comment>
<keyword evidence="3 6" id="KW-0863">Zinc-finger</keyword>
<protein>
    <recommendedName>
        <fullName evidence="8">THAP-type domain-containing protein</fullName>
    </recommendedName>
</protein>
<dbReference type="Proteomes" id="UP001634394">
    <property type="component" value="Unassembled WGS sequence"/>
</dbReference>
<dbReference type="SMART" id="SM00692">
    <property type="entry name" value="DM3"/>
    <property type="match status" value="1"/>
</dbReference>
<organism evidence="9 10">
    <name type="scientific">Sinanodonta woodiana</name>
    <name type="common">Chinese pond mussel</name>
    <name type="synonym">Anodonta woodiana</name>
    <dbReference type="NCBI Taxonomy" id="1069815"/>
    <lineage>
        <taxon>Eukaryota</taxon>
        <taxon>Metazoa</taxon>
        <taxon>Spiralia</taxon>
        <taxon>Lophotrochozoa</taxon>
        <taxon>Mollusca</taxon>
        <taxon>Bivalvia</taxon>
        <taxon>Autobranchia</taxon>
        <taxon>Heteroconchia</taxon>
        <taxon>Palaeoheterodonta</taxon>
        <taxon>Unionida</taxon>
        <taxon>Unionoidea</taxon>
        <taxon>Unionidae</taxon>
        <taxon>Unioninae</taxon>
        <taxon>Sinanodonta</taxon>
    </lineage>
</organism>
<sequence>MPAHCCCVGCNSRQQKGCETKFFRIPKDDMLRNKWIAALRRENWLPTDHTRICSKHFIKGCSSRDSGDPDFVPTIFSYTPVGKKNDYVLQAKVQWHQRLVERDYAKQKTIAAKALLSLRTFEESNVSGTSTQTDRCMCHTSTQTDIDVSLMQLILAINRQFKVQLDTLQKEKDVLLNDLAAHLHELNDVQCKNVELTKKLKAADDKNAILMKSFEQKSIEFKNMQDNDKKIKFYTGLPNSDTFLSLFEETCTHAKRHKTKLKHKDELLMTLIKLRRNLAMEDLAYRYDTTVSQVTKIFHRWLQALYIAVGGLVMWPESDEMELTEVFQNDSLRKVRCIIDCTEIFIERPSILKARAQTYFNYKRHNTVKVLVAISPTGAVIFLSPCWGGRVSDREITLKSGLLEKLLPGDTVLADRGFTMEEEFSFRGAKLMIPAFTKRRKQLSAKEVEESRFMSRARIHVERVIGRIKDFEILQGTLPLTLTKRPSCNTETTCDKILTVIGAIVNMNDPIL</sequence>
<dbReference type="InterPro" id="IPR038441">
    <property type="entry name" value="THAP_Znf_sf"/>
</dbReference>
<dbReference type="GO" id="GO:0008270">
    <property type="term" value="F:zinc ion binding"/>
    <property type="evidence" value="ECO:0007669"/>
    <property type="project" value="UniProtKB-KW"/>
</dbReference>
<evidence type="ECO:0000313" key="9">
    <source>
        <dbReference type="EMBL" id="KAL3880033.1"/>
    </source>
</evidence>
<gene>
    <name evidence="9" type="ORF">ACJMK2_032305</name>
</gene>
<keyword evidence="7" id="KW-0175">Coiled coil</keyword>
<evidence type="ECO:0000256" key="3">
    <source>
        <dbReference type="ARBA" id="ARBA00022771"/>
    </source>
</evidence>
<evidence type="ECO:0000256" key="7">
    <source>
        <dbReference type="SAM" id="Coils"/>
    </source>
</evidence>
<feature type="coiled-coil region" evidence="7">
    <location>
        <begin position="158"/>
        <end position="206"/>
    </location>
</feature>
<dbReference type="Pfam" id="PF13613">
    <property type="entry name" value="HTH_Tnp_4"/>
    <property type="match status" value="1"/>
</dbReference>
<feature type="domain" description="THAP-type" evidence="8">
    <location>
        <begin position="1"/>
        <end position="76"/>
    </location>
</feature>